<dbReference type="EMBL" id="EQ995373">
    <property type="protein sequence ID" value="EEF22287.1"/>
    <property type="molecule type" value="Genomic_DNA"/>
</dbReference>
<gene>
    <name evidence="2" type="ORF">RCOM_2085240</name>
</gene>
<organism evidence="2 3">
    <name type="scientific">Ricinus communis</name>
    <name type="common">Castor bean</name>
    <dbReference type="NCBI Taxonomy" id="3988"/>
    <lineage>
        <taxon>Eukaryota</taxon>
        <taxon>Viridiplantae</taxon>
        <taxon>Streptophyta</taxon>
        <taxon>Embryophyta</taxon>
        <taxon>Tracheophyta</taxon>
        <taxon>Spermatophyta</taxon>
        <taxon>Magnoliopsida</taxon>
        <taxon>eudicotyledons</taxon>
        <taxon>Gunneridae</taxon>
        <taxon>Pentapetalae</taxon>
        <taxon>rosids</taxon>
        <taxon>fabids</taxon>
        <taxon>Malpighiales</taxon>
        <taxon>Euphorbiaceae</taxon>
        <taxon>Acalyphoideae</taxon>
        <taxon>Acalypheae</taxon>
        <taxon>Ricinus</taxon>
    </lineage>
</organism>
<evidence type="ECO:0000313" key="3">
    <source>
        <dbReference type="Proteomes" id="UP000008311"/>
    </source>
</evidence>
<sequence length="237" mass="25295">MCFIAPGAACACPPPAERTAVGAKRAFARELCLVDGHVLVRERVHVQRVGGAVQLAHEAGLACVGAGNDGNAALHGVEHVGRADVDATVTGSAARFADKFDQNGVSCQAMAGAATACQRSAGLSSTPPVSRREARPACCRKSSRRSREPRYLPCNRAGLRRAHRSCGPFHPFDAREQCGSGRAGSRAGQFVARNRKSRVQPRRRARAIRSAELSRRRVPVSVENRAVEAVGRSRPRT</sequence>
<protein>
    <submittedName>
        <fullName evidence="2">Uncharacterized protein</fullName>
    </submittedName>
</protein>
<proteinExistence type="predicted"/>
<dbReference type="Proteomes" id="UP000008311">
    <property type="component" value="Unassembled WGS sequence"/>
</dbReference>
<dbReference type="InParanoid" id="B9TPC7"/>
<evidence type="ECO:0000313" key="2">
    <source>
        <dbReference type="EMBL" id="EEF22287.1"/>
    </source>
</evidence>
<evidence type="ECO:0000256" key="1">
    <source>
        <dbReference type="SAM" id="MobiDB-lite"/>
    </source>
</evidence>
<name>B9TPC7_RICCO</name>
<reference evidence="3" key="1">
    <citation type="journal article" date="2010" name="Nat. Biotechnol.">
        <title>Draft genome sequence of the oilseed species Ricinus communis.</title>
        <authorList>
            <person name="Chan A.P."/>
            <person name="Crabtree J."/>
            <person name="Zhao Q."/>
            <person name="Lorenzi H."/>
            <person name="Orvis J."/>
            <person name="Puiu D."/>
            <person name="Melake-Berhan A."/>
            <person name="Jones K.M."/>
            <person name="Redman J."/>
            <person name="Chen G."/>
            <person name="Cahoon E.B."/>
            <person name="Gedil M."/>
            <person name="Stanke M."/>
            <person name="Haas B.J."/>
            <person name="Wortman J.R."/>
            <person name="Fraser-Liggett C.M."/>
            <person name="Ravel J."/>
            <person name="Rabinowicz P.D."/>
        </authorList>
    </citation>
    <scope>NUCLEOTIDE SEQUENCE [LARGE SCALE GENOMIC DNA]</scope>
    <source>
        <strain evidence="3">cv. Hale</strain>
    </source>
</reference>
<dbReference type="AlphaFoldDB" id="B9TPC7"/>
<accession>B9TPC7</accession>
<keyword evidence="3" id="KW-1185">Reference proteome</keyword>
<feature type="region of interest" description="Disordered" evidence="1">
    <location>
        <begin position="121"/>
        <end position="142"/>
    </location>
</feature>